<reference evidence="1 2" key="1">
    <citation type="submission" date="2013-04" db="EMBL/GenBank/DDBJ databases">
        <title>The genome sequencing project of 58 acetic acid bacteria.</title>
        <authorList>
            <person name="Okamoto-Kainuma A."/>
            <person name="Ishikawa M."/>
            <person name="Umino S."/>
            <person name="Koizumi Y."/>
            <person name="Shiwa Y."/>
            <person name="Yoshikawa H."/>
            <person name="Matsutani M."/>
            <person name="Matsushita K."/>
        </authorList>
    </citation>
    <scope>NUCLEOTIDE SEQUENCE [LARGE SCALE GENOMIC DNA]</scope>
    <source>
        <strain evidence="1 2">NBRC 106555</strain>
    </source>
</reference>
<evidence type="ECO:0000313" key="2">
    <source>
        <dbReference type="Proteomes" id="UP001062632"/>
    </source>
</evidence>
<protein>
    <submittedName>
        <fullName evidence="1">Uncharacterized protein</fullName>
    </submittedName>
</protein>
<evidence type="ECO:0000313" key="1">
    <source>
        <dbReference type="EMBL" id="GBR50376.1"/>
    </source>
</evidence>
<dbReference type="Proteomes" id="UP001062632">
    <property type="component" value="Unassembled WGS sequence"/>
</dbReference>
<proteinExistence type="predicted"/>
<name>A0ABQ0QME4_9PROT</name>
<dbReference type="EMBL" id="BAQC01000003">
    <property type="protein sequence ID" value="GBR50376.1"/>
    <property type="molecule type" value="Genomic_DNA"/>
</dbReference>
<comment type="caution">
    <text evidence="1">The sequence shown here is derived from an EMBL/GenBank/DDBJ whole genome shotgun (WGS) entry which is preliminary data.</text>
</comment>
<sequence length="60" mass="6421">MSHDVQPAIRIARKFVKEGPSPLVNFYGINAVCGGIDKRAGEAARSWADFYNAAPGEVTA</sequence>
<gene>
    <name evidence="1" type="ORF">AA106555_0190</name>
</gene>
<keyword evidence="2" id="KW-1185">Reference proteome</keyword>
<accession>A0ABQ0QME4</accession>
<organism evidence="1 2">
    <name type="scientific">Neokomagataea thailandica NBRC 106555</name>
    <dbReference type="NCBI Taxonomy" id="1223520"/>
    <lineage>
        <taxon>Bacteria</taxon>
        <taxon>Pseudomonadati</taxon>
        <taxon>Pseudomonadota</taxon>
        <taxon>Alphaproteobacteria</taxon>
        <taxon>Acetobacterales</taxon>
        <taxon>Acetobacteraceae</taxon>
        <taxon>Neokomagataea</taxon>
    </lineage>
</organism>